<gene>
    <name evidence="1" type="ORF">K491DRAFT_762106</name>
</gene>
<protein>
    <recommendedName>
        <fullName evidence="3">Terpenoid synthase</fullName>
    </recommendedName>
</protein>
<dbReference type="SUPFAM" id="SSF48576">
    <property type="entry name" value="Terpenoid synthases"/>
    <property type="match status" value="1"/>
</dbReference>
<dbReference type="Proteomes" id="UP000799324">
    <property type="component" value="Unassembled WGS sequence"/>
</dbReference>
<evidence type="ECO:0008006" key="3">
    <source>
        <dbReference type="Google" id="ProtNLM"/>
    </source>
</evidence>
<name>A0A6A6SUK0_9PLEO</name>
<dbReference type="InterPro" id="IPR008949">
    <property type="entry name" value="Isoprenoid_synthase_dom_sf"/>
</dbReference>
<evidence type="ECO:0000313" key="1">
    <source>
        <dbReference type="EMBL" id="KAF2649884.1"/>
    </source>
</evidence>
<organism evidence="1 2">
    <name type="scientific">Lophiostoma macrostomum CBS 122681</name>
    <dbReference type="NCBI Taxonomy" id="1314788"/>
    <lineage>
        <taxon>Eukaryota</taxon>
        <taxon>Fungi</taxon>
        <taxon>Dikarya</taxon>
        <taxon>Ascomycota</taxon>
        <taxon>Pezizomycotina</taxon>
        <taxon>Dothideomycetes</taxon>
        <taxon>Pleosporomycetidae</taxon>
        <taxon>Pleosporales</taxon>
        <taxon>Lophiostomataceae</taxon>
        <taxon>Lophiostoma</taxon>
    </lineage>
</organism>
<keyword evidence="2" id="KW-1185">Reference proteome</keyword>
<reference evidence="1" key="1">
    <citation type="journal article" date="2020" name="Stud. Mycol.">
        <title>101 Dothideomycetes genomes: a test case for predicting lifestyles and emergence of pathogens.</title>
        <authorList>
            <person name="Haridas S."/>
            <person name="Albert R."/>
            <person name="Binder M."/>
            <person name="Bloem J."/>
            <person name="Labutti K."/>
            <person name="Salamov A."/>
            <person name="Andreopoulos B."/>
            <person name="Baker S."/>
            <person name="Barry K."/>
            <person name="Bills G."/>
            <person name="Bluhm B."/>
            <person name="Cannon C."/>
            <person name="Castanera R."/>
            <person name="Culley D."/>
            <person name="Daum C."/>
            <person name="Ezra D."/>
            <person name="Gonzalez J."/>
            <person name="Henrissat B."/>
            <person name="Kuo A."/>
            <person name="Liang C."/>
            <person name="Lipzen A."/>
            <person name="Lutzoni F."/>
            <person name="Magnuson J."/>
            <person name="Mondo S."/>
            <person name="Nolan M."/>
            <person name="Ohm R."/>
            <person name="Pangilinan J."/>
            <person name="Park H.-J."/>
            <person name="Ramirez L."/>
            <person name="Alfaro M."/>
            <person name="Sun H."/>
            <person name="Tritt A."/>
            <person name="Yoshinaga Y."/>
            <person name="Zwiers L.-H."/>
            <person name="Turgeon B."/>
            <person name="Goodwin S."/>
            <person name="Spatafora J."/>
            <person name="Crous P."/>
            <person name="Grigoriev I."/>
        </authorList>
    </citation>
    <scope>NUCLEOTIDE SEQUENCE</scope>
    <source>
        <strain evidence="1">CBS 122681</strain>
    </source>
</reference>
<sequence length="412" mass="46146">MKAKNSSFLDGVVRDDDQKHLFPIEYLHDPLPASSPTQHPNALPFPSSLPLGSHFTTAHSIILTPQLGGLPYYSSIPHAYQSKYWRNALEASRTTVYLLSTDAAMADIPVRGGVTLRDIAKKELIDFEHKSMRATVYMYPFCVSKRRLEIIGLLNMLLFLFDDKFESAKDSEMASLITEFLDSLKPTPTSSPSTNTSKPAGTPQTSFQAYIASLIKSTHALDEQAGNTSGAEMFHEVAKLFDNIPSTSFDLTLSSYLAFRREQLYSSWVFAAVKFSLASSVNIHQPKIRNFMMWAAEHGALVNDLYSYEKEMIALKKGMIRDMVSAVPIVGRILGIEDEVECLRKVAEMVVEREGWMSEELRAWEEETVQGREGALDDETWMFLKAVWACVAGNTVFCMTSVRYGGEKARVC</sequence>
<dbReference type="AlphaFoldDB" id="A0A6A6SUK0"/>
<dbReference type="Pfam" id="PF19086">
    <property type="entry name" value="Terpene_syn_C_2"/>
    <property type="match status" value="1"/>
</dbReference>
<dbReference type="EMBL" id="MU004475">
    <property type="protein sequence ID" value="KAF2649884.1"/>
    <property type="molecule type" value="Genomic_DNA"/>
</dbReference>
<evidence type="ECO:0000313" key="2">
    <source>
        <dbReference type="Proteomes" id="UP000799324"/>
    </source>
</evidence>
<dbReference type="Gene3D" id="1.10.600.10">
    <property type="entry name" value="Farnesyl Diphosphate Synthase"/>
    <property type="match status" value="1"/>
</dbReference>
<accession>A0A6A6SUK0</accession>
<dbReference type="OrthoDB" id="3004402at2759"/>
<proteinExistence type="predicted"/>